<dbReference type="Pfam" id="PF15919">
    <property type="entry name" value="HicB_lk_antitox"/>
    <property type="match status" value="1"/>
</dbReference>
<name>A0A2H0RJ14_9BACT</name>
<proteinExistence type="predicted"/>
<gene>
    <name evidence="2" type="ORF">COV07_03910</name>
</gene>
<evidence type="ECO:0000313" key="2">
    <source>
        <dbReference type="EMBL" id="PIR46552.1"/>
    </source>
</evidence>
<organism evidence="2 3">
    <name type="scientific">Candidatus Vogelbacteria bacterium CG10_big_fil_rev_8_21_14_0_10_45_14</name>
    <dbReference type="NCBI Taxonomy" id="1975042"/>
    <lineage>
        <taxon>Bacteria</taxon>
        <taxon>Candidatus Vogeliibacteriota</taxon>
    </lineage>
</organism>
<evidence type="ECO:0000313" key="3">
    <source>
        <dbReference type="Proteomes" id="UP000230833"/>
    </source>
</evidence>
<reference evidence="2 3" key="1">
    <citation type="submission" date="2017-09" db="EMBL/GenBank/DDBJ databases">
        <title>Depth-based differentiation of microbial function through sediment-hosted aquifers and enrichment of novel symbionts in the deep terrestrial subsurface.</title>
        <authorList>
            <person name="Probst A.J."/>
            <person name="Ladd B."/>
            <person name="Jarett J.K."/>
            <person name="Geller-Mcgrath D.E."/>
            <person name="Sieber C.M."/>
            <person name="Emerson J.B."/>
            <person name="Anantharaman K."/>
            <person name="Thomas B.C."/>
            <person name="Malmstrom R."/>
            <person name="Stieglmeier M."/>
            <person name="Klingl A."/>
            <person name="Woyke T."/>
            <person name="Ryan C.M."/>
            <person name="Banfield J.F."/>
        </authorList>
    </citation>
    <scope>NUCLEOTIDE SEQUENCE [LARGE SCALE GENOMIC DNA]</scope>
    <source>
        <strain evidence="2">CG10_big_fil_rev_8_21_14_0_10_45_14</strain>
    </source>
</reference>
<dbReference type="InterPro" id="IPR035069">
    <property type="entry name" value="TTHA1013/TTHA0281-like"/>
</dbReference>
<feature type="domain" description="HicB-like antitoxin of toxin-antitoxin system" evidence="1">
    <location>
        <begin position="6"/>
        <end position="57"/>
    </location>
</feature>
<dbReference type="SUPFAM" id="SSF143100">
    <property type="entry name" value="TTHA1013/TTHA0281-like"/>
    <property type="match status" value="1"/>
</dbReference>
<dbReference type="EMBL" id="PCYL01000040">
    <property type="protein sequence ID" value="PIR46552.1"/>
    <property type="molecule type" value="Genomic_DNA"/>
</dbReference>
<dbReference type="AlphaFoldDB" id="A0A2H0RJ14"/>
<dbReference type="PANTHER" id="PTHR34504:SF4">
    <property type="entry name" value="ANTITOXIN HICB"/>
    <property type="match status" value="1"/>
</dbReference>
<dbReference type="Proteomes" id="UP000230833">
    <property type="component" value="Unassembled WGS sequence"/>
</dbReference>
<dbReference type="Gene3D" id="3.30.160.250">
    <property type="match status" value="1"/>
</dbReference>
<sequence>MKGLQFPVLVERGIDGWYIVSCPVLDGCFTQGKTLDEGLRNVKEVIQLCLEEEALESPEDFNDLFRWKEVGLHTVTL</sequence>
<evidence type="ECO:0000259" key="1">
    <source>
        <dbReference type="Pfam" id="PF15919"/>
    </source>
</evidence>
<dbReference type="PANTHER" id="PTHR34504">
    <property type="entry name" value="ANTITOXIN HICB"/>
    <property type="match status" value="1"/>
</dbReference>
<dbReference type="InterPro" id="IPR031807">
    <property type="entry name" value="HicB-like"/>
</dbReference>
<dbReference type="InterPro" id="IPR051404">
    <property type="entry name" value="TA_system_antitoxin"/>
</dbReference>
<accession>A0A2H0RJ14</accession>
<protein>
    <recommendedName>
        <fullName evidence="1">HicB-like antitoxin of toxin-antitoxin system domain-containing protein</fullName>
    </recommendedName>
</protein>
<comment type="caution">
    <text evidence="2">The sequence shown here is derived from an EMBL/GenBank/DDBJ whole genome shotgun (WGS) entry which is preliminary data.</text>
</comment>